<evidence type="ECO:0000256" key="3">
    <source>
        <dbReference type="ARBA" id="ARBA00022989"/>
    </source>
</evidence>
<dbReference type="InterPro" id="IPR037185">
    <property type="entry name" value="EmrE-like"/>
</dbReference>
<evidence type="ECO:0000259" key="6">
    <source>
        <dbReference type="Pfam" id="PF00892"/>
    </source>
</evidence>
<protein>
    <submittedName>
        <fullName evidence="7">DMT family transporter</fullName>
    </submittedName>
</protein>
<dbReference type="Proteomes" id="UP001597108">
    <property type="component" value="Unassembled WGS sequence"/>
</dbReference>
<keyword evidence="3 5" id="KW-1133">Transmembrane helix</keyword>
<dbReference type="PANTHER" id="PTHR32322">
    <property type="entry name" value="INNER MEMBRANE TRANSPORTER"/>
    <property type="match status" value="1"/>
</dbReference>
<keyword evidence="4 5" id="KW-0472">Membrane</keyword>
<feature type="domain" description="EamA" evidence="6">
    <location>
        <begin position="147"/>
        <end position="279"/>
    </location>
</feature>
<feature type="transmembrane region" description="Helical" evidence="5">
    <location>
        <begin position="66"/>
        <end position="86"/>
    </location>
</feature>
<organism evidence="7 8">
    <name type="scientific">Tropicimonas aquimaris</name>
    <dbReference type="NCBI Taxonomy" id="914152"/>
    <lineage>
        <taxon>Bacteria</taxon>
        <taxon>Pseudomonadati</taxon>
        <taxon>Pseudomonadota</taxon>
        <taxon>Alphaproteobacteria</taxon>
        <taxon>Rhodobacterales</taxon>
        <taxon>Roseobacteraceae</taxon>
        <taxon>Tropicimonas</taxon>
    </lineage>
</organism>
<feature type="transmembrane region" description="Helical" evidence="5">
    <location>
        <begin position="92"/>
        <end position="110"/>
    </location>
</feature>
<comment type="subcellular location">
    <subcellularLocation>
        <location evidence="1">Membrane</location>
        <topology evidence="1">Multi-pass membrane protein</topology>
    </subcellularLocation>
</comment>
<dbReference type="InterPro" id="IPR050638">
    <property type="entry name" value="AA-Vitamin_Transporters"/>
</dbReference>
<dbReference type="Pfam" id="PF00892">
    <property type="entry name" value="EamA"/>
    <property type="match status" value="1"/>
</dbReference>
<name>A0ABW3INA8_9RHOB</name>
<dbReference type="SUPFAM" id="SSF103481">
    <property type="entry name" value="Multidrug resistance efflux transporter EmrE"/>
    <property type="match status" value="2"/>
</dbReference>
<feature type="transmembrane region" description="Helical" evidence="5">
    <location>
        <begin position="140"/>
        <end position="162"/>
    </location>
</feature>
<dbReference type="RefSeq" id="WP_386072921.1">
    <property type="nucleotide sequence ID" value="NZ_JBHTJT010000007.1"/>
</dbReference>
<evidence type="ECO:0000256" key="2">
    <source>
        <dbReference type="ARBA" id="ARBA00022692"/>
    </source>
</evidence>
<dbReference type="EMBL" id="JBHTJT010000007">
    <property type="protein sequence ID" value="MFD0978813.1"/>
    <property type="molecule type" value="Genomic_DNA"/>
</dbReference>
<dbReference type="PANTHER" id="PTHR32322:SF9">
    <property type="entry name" value="AMINO-ACID METABOLITE EFFLUX PUMP-RELATED"/>
    <property type="match status" value="1"/>
</dbReference>
<feature type="transmembrane region" description="Helical" evidence="5">
    <location>
        <begin position="174"/>
        <end position="194"/>
    </location>
</feature>
<accession>A0ABW3INA8</accession>
<feature type="transmembrane region" description="Helical" evidence="5">
    <location>
        <begin position="36"/>
        <end position="54"/>
    </location>
</feature>
<evidence type="ECO:0000256" key="5">
    <source>
        <dbReference type="SAM" id="Phobius"/>
    </source>
</evidence>
<feature type="transmembrane region" description="Helical" evidence="5">
    <location>
        <begin position="264"/>
        <end position="283"/>
    </location>
</feature>
<feature type="transmembrane region" description="Helical" evidence="5">
    <location>
        <begin position="117"/>
        <end position="134"/>
    </location>
</feature>
<gene>
    <name evidence="7" type="ORF">ACFQ2S_04045</name>
</gene>
<proteinExistence type="predicted"/>
<feature type="transmembrane region" description="Helical" evidence="5">
    <location>
        <begin position="238"/>
        <end position="258"/>
    </location>
</feature>
<comment type="caution">
    <text evidence="7">The sequence shown here is derived from an EMBL/GenBank/DDBJ whole genome shotgun (WGS) entry which is preliminary data.</text>
</comment>
<keyword evidence="2 5" id="KW-0812">Transmembrane</keyword>
<evidence type="ECO:0000256" key="1">
    <source>
        <dbReference type="ARBA" id="ARBA00004141"/>
    </source>
</evidence>
<sequence length="297" mass="29987">MQMFLLVVLTMVAFAANSILNRLALADGLIGALPFSALRLTSGAVVLCALVMLQRKEVPFRAQRRWIGVASLTLYMTGFSVAYVGIEAGVGALILFGGVQVTMFGGAILAGKTIPPAQWLGAALAFGGLCWLLWPTGGAAPSTVHAALMLAAALGWGIYSLAGAKAGAPLPATAANFALATPIALALMLAAPLFEAGSDPAVELTAAGVGLAVVSGVVTSGLGYALWYMLLPRLAPTVAALAQLSVPVIAMAGGMIFLGEALTLRFVLAATLVLGGIAVGVLVPRRAAQRTSSSSGS</sequence>
<keyword evidence="8" id="KW-1185">Reference proteome</keyword>
<evidence type="ECO:0000313" key="8">
    <source>
        <dbReference type="Proteomes" id="UP001597108"/>
    </source>
</evidence>
<feature type="transmembrane region" description="Helical" evidence="5">
    <location>
        <begin position="206"/>
        <end position="231"/>
    </location>
</feature>
<evidence type="ECO:0000256" key="4">
    <source>
        <dbReference type="ARBA" id="ARBA00023136"/>
    </source>
</evidence>
<dbReference type="InterPro" id="IPR000620">
    <property type="entry name" value="EamA_dom"/>
</dbReference>
<evidence type="ECO:0000313" key="7">
    <source>
        <dbReference type="EMBL" id="MFD0978813.1"/>
    </source>
</evidence>
<reference evidence="8" key="1">
    <citation type="journal article" date="2019" name="Int. J. Syst. Evol. Microbiol.">
        <title>The Global Catalogue of Microorganisms (GCM) 10K type strain sequencing project: providing services to taxonomists for standard genome sequencing and annotation.</title>
        <authorList>
            <consortium name="The Broad Institute Genomics Platform"/>
            <consortium name="The Broad Institute Genome Sequencing Center for Infectious Disease"/>
            <person name="Wu L."/>
            <person name="Ma J."/>
        </authorList>
    </citation>
    <scope>NUCLEOTIDE SEQUENCE [LARGE SCALE GENOMIC DNA]</scope>
    <source>
        <strain evidence="8">CCUG 60524</strain>
    </source>
</reference>